<dbReference type="AlphaFoldDB" id="A0AAN7S9U2"/>
<evidence type="ECO:0000256" key="5">
    <source>
        <dbReference type="ARBA" id="ARBA00023180"/>
    </source>
</evidence>
<dbReference type="InterPro" id="IPR036055">
    <property type="entry name" value="LDL_receptor-like_sf"/>
</dbReference>
<dbReference type="SMART" id="SM00020">
    <property type="entry name" value="Tryp_SPc"/>
    <property type="match status" value="1"/>
</dbReference>
<reference evidence="12 13" key="1">
    <citation type="journal article" date="2023" name="J. Hered.">
        <title>Chromosome-level genome of the wood stork (Mycteria americana) provides insight into avian chromosome evolution.</title>
        <authorList>
            <person name="Flamio R. Jr."/>
            <person name="Ramstad K.M."/>
        </authorList>
    </citation>
    <scope>NUCLEOTIDE SEQUENCE [LARGE SCALE GENOMIC DNA]</scope>
    <source>
        <strain evidence="12">JAX WOST 10</strain>
    </source>
</reference>
<dbReference type="SMART" id="SM00192">
    <property type="entry name" value="LDLa"/>
    <property type="match status" value="1"/>
</dbReference>
<dbReference type="InterPro" id="IPR001314">
    <property type="entry name" value="Peptidase_S1A"/>
</dbReference>
<organism evidence="12 13">
    <name type="scientific">Mycteria americana</name>
    <name type="common">Wood stork</name>
    <dbReference type="NCBI Taxonomy" id="33587"/>
    <lineage>
        <taxon>Eukaryota</taxon>
        <taxon>Metazoa</taxon>
        <taxon>Chordata</taxon>
        <taxon>Craniata</taxon>
        <taxon>Vertebrata</taxon>
        <taxon>Euteleostomi</taxon>
        <taxon>Archelosauria</taxon>
        <taxon>Archosauria</taxon>
        <taxon>Dinosauria</taxon>
        <taxon>Saurischia</taxon>
        <taxon>Theropoda</taxon>
        <taxon>Coelurosauria</taxon>
        <taxon>Aves</taxon>
        <taxon>Neognathae</taxon>
        <taxon>Neoaves</taxon>
        <taxon>Aequornithes</taxon>
        <taxon>Ciconiiformes</taxon>
        <taxon>Ciconiidae</taxon>
        <taxon>Mycteria</taxon>
    </lineage>
</organism>
<evidence type="ECO:0000313" key="12">
    <source>
        <dbReference type="EMBL" id="KAK4832157.1"/>
    </source>
</evidence>
<comment type="caution">
    <text evidence="12">The sequence shown here is derived from an EMBL/GenBank/DDBJ whole genome shotgun (WGS) entry which is preliminary data.</text>
</comment>
<dbReference type="InterPro" id="IPR036772">
    <property type="entry name" value="SRCR-like_dom_sf"/>
</dbReference>
<comment type="caution">
    <text evidence="7">Lacks conserved residue(s) required for the propagation of feature annotation.</text>
</comment>
<keyword evidence="9" id="KW-1133">Transmembrane helix</keyword>
<dbReference type="Gene3D" id="4.10.400.10">
    <property type="entry name" value="Low-density Lipoprotein Receptor"/>
    <property type="match status" value="1"/>
</dbReference>
<dbReference type="EMBL" id="JAUNZN010000001">
    <property type="protein sequence ID" value="KAK4832157.1"/>
    <property type="molecule type" value="Genomic_DNA"/>
</dbReference>
<dbReference type="InterPro" id="IPR001254">
    <property type="entry name" value="Trypsin_dom"/>
</dbReference>
<gene>
    <name evidence="12" type="ORF">QYF61_020897</name>
</gene>
<keyword evidence="9" id="KW-0812">Transmembrane</keyword>
<keyword evidence="9" id="KW-0472">Membrane</keyword>
<dbReference type="FunFam" id="3.10.250.10:FF:000037">
    <property type="entry name" value="Transmembrane protease serine 3"/>
    <property type="match status" value="1"/>
</dbReference>
<dbReference type="PROSITE" id="PS50287">
    <property type="entry name" value="SRCR_2"/>
    <property type="match status" value="1"/>
</dbReference>
<accession>A0AAN7S9U2</accession>
<dbReference type="Gene3D" id="3.10.250.10">
    <property type="entry name" value="SRCR-like domain"/>
    <property type="match status" value="1"/>
</dbReference>
<evidence type="ECO:0000313" key="13">
    <source>
        <dbReference type="Proteomes" id="UP001333110"/>
    </source>
</evidence>
<sequence length="660" mass="73505">MKHLGLLPSATHSYRQTPLLSCASFDKRRLWSPQHRKDMDLLERVQRRATKTIQGLEHLSCEDRLRELGLFSLEKRRLQGDLIVAFQAYKKDGDKLFSRACSDRTRGNGFKLKEGRFRLDIRKKFFTMRVVKHWNRLPRKVVDAPSLETFKVRLDGALVEDVPAHCRGVQETNPTTGSLEIISIAEDEPPVPEIQFSFKRFFFIPQAKVDPSADGSGDIEPPSMCHVFVSLKYFPYICGLFLAVILAVAIGLGVQYNCIGKFRCRSSFKCIQKSARCNGVFNCKEGEDEYGCVRLSGKKAVLQVFTSGSWRTVCSDDWKAEYGNTTCKHLGFSSYVSSGYLPVAAVEKQFQRHFVSLSHWLSADQVTSLHNATNLREECTSGNVIILKCLACGTRASYRPRIVGGNASSPRQWPWQVSLQFHGHHLCGGSVITPRWIVTAAHCVYDLYLPSSWSVQVGFVTQQDTQVHPYSVEKIIYHRNYKPKTMGNDIALMKLAAPLALNGHIEPICLPNFGEQFPEGKMCWVSGWGATVEGGDTSDTMNYAGVPLISNAICNHRDIYGGIITPSMLCAGFLKGGVDTCQGDSGGPLACEDMSIWKLVGTTSFGVGCAEKNKPGVYSRTTSFLAWIHEQMEVWFCPLSPSPGVALLRLCHAGFSSYLS</sequence>
<dbReference type="PROSITE" id="PS50068">
    <property type="entry name" value="LDLRA_2"/>
    <property type="match status" value="1"/>
</dbReference>
<dbReference type="PROSITE" id="PS01209">
    <property type="entry name" value="LDLRA_1"/>
    <property type="match status" value="1"/>
</dbReference>
<dbReference type="PROSITE" id="PS00135">
    <property type="entry name" value="TRYPSIN_SER"/>
    <property type="match status" value="1"/>
</dbReference>
<dbReference type="InterPro" id="IPR002172">
    <property type="entry name" value="LDrepeatLR_classA_rpt"/>
</dbReference>
<proteinExistence type="predicted"/>
<evidence type="ECO:0008006" key="14">
    <source>
        <dbReference type="Google" id="ProtNLM"/>
    </source>
</evidence>
<keyword evidence="13" id="KW-1185">Reference proteome</keyword>
<dbReference type="InterPro" id="IPR023415">
    <property type="entry name" value="LDLR_class-A_CS"/>
</dbReference>
<evidence type="ECO:0000256" key="2">
    <source>
        <dbReference type="ARBA" id="ARBA00022801"/>
    </source>
</evidence>
<dbReference type="SMART" id="SM00202">
    <property type="entry name" value="SR"/>
    <property type="match status" value="1"/>
</dbReference>
<dbReference type="PRINTS" id="PR00722">
    <property type="entry name" value="CHYMOTRYPSIN"/>
</dbReference>
<dbReference type="FunFam" id="4.10.400.10:FF:000173">
    <property type="entry name" value="Transmembrane protease serine 3"/>
    <property type="match status" value="1"/>
</dbReference>
<evidence type="ECO:0000256" key="7">
    <source>
        <dbReference type="PROSITE-ProRule" id="PRU00196"/>
    </source>
</evidence>
<keyword evidence="5" id="KW-0325">Glycoprotein</keyword>
<evidence type="ECO:0000259" key="10">
    <source>
        <dbReference type="PROSITE" id="PS50240"/>
    </source>
</evidence>
<dbReference type="Pfam" id="PF00089">
    <property type="entry name" value="Trypsin"/>
    <property type="match status" value="1"/>
</dbReference>
<dbReference type="Proteomes" id="UP001333110">
    <property type="component" value="Unassembled WGS sequence"/>
</dbReference>
<dbReference type="PROSITE" id="PS50240">
    <property type="entry name" value="TRYPSIN_DOM"/>
    <property type="match status" value="1"/>
</dbReference>
<feature type="disulfide bond" evidence="6">
    <location>
        <begin position="258"/>
        <end position="270"/>
    </location>
</feature>
<dbReference type="CDD" id="cd00112">
    <property type="entry name" value="LDLa"/>
    <property type="match status" value="1"/>
</dbReference>
<dbReference type="SUPFAM" id="SSF57424">
    <property type="entry name" value="LDL receptor-like module"/>
    <property type="match status" value="1"/>
</dbReference>
<dbReference type="PANTHER" id="PTHR24252:SF27">
    <property type="entry name" value="TRANSMEMBRANE PROTEASE SERINE 3-LIKE"/>
    <property type="match status" value="1"/>
</dbReference>
<dbReference type="Gene3D" id="2.40.10.10">
    <property type="entry name" value="Trypsin-like serine proteases"/>
    <property type="match status" value="1"/>
</dbReference>
<feature type="disulfide bond" evidence="6">
    <location>
        <begin position="277"/>
        <end position="292"/>
    </location>
</feature>
<keyword evidence="3 8" id="KW-0720">Serine protease</keyword>
<dbReference type="PROSITE" id="PS00134">
    <property type="entry name" value="TRYPSIN_HIS"/>
    <property type="match status" value="1"/>
</dbReference>
<evidence type="ECO:0000256" key="6">
    <source>
        <dbReference type="PROSITE-ProRule" id="PRU00124"/>
    </source>
</evidence>
<dbReference type="SUPFAM" id="SSF50494">
    <property type="entry name" value="Trypsin-like serine proteases"/>
    <property type="match status" value="1"/>
</dbReference>
<feature type="domain" description="SRCR" evidence="11">
    <location>
        <begin position="281"/>
        <end position="338"/>
    </location>
</feature>
<dbReference type="PANTHER" id="PTHR24252">
    <property type="entry name" value="ACROSIN-RELATED"/>
    <property type="match status" value="1"/>
</dbReference>
<feature type="transmembrane region" description="Helical" evidence="9">
    <location>
        <begin position="233"/>
        <end position="259"/>
    </location>
</feature>
<evidence type="ECO:0000259" key="11">
    <source>
        <dbReference type="PROSITE" id="PS50287"/>
    </source>
</evidence>
<dbReference type="GO" id="GO:0016020">
    <property type="term" value="C:membrane"/>
    <property type="evidence" value="ECO:0007669"/>
    <property type="project" value="InterPro"/>
</dbReference>
<evidence type="ECO:0000256" key="4">
    <source>
        <dbReference type="ARBA" id="ARBA00023157"/>
    </source>
</evidence>
<dbReference type="InterPro" id="IPR043504">
    <property type="entry name" value="Peptidase_S1_PA_chymotrypsin"/>
</dbReference>
<dbReference type="InterPro" id="IPR018114">
    <property type="entry name" value="TRYPSIN_HIS"/>
</dbReference>
<evidence type="ECO:0000256" key="3">
    <source>
        <dbReference type="ARBA" id="ARBA00022825"/>
    </source>
</evidence>
<dbReference type="CDD" id="cd00190">
    <property type="entry name" value="Tryp_SPc"/>
    <property type="match status" value="1"/>
</dbReference>
<evidence type="ECO:0000256" key="9">
    <source>
        <dbReference type="SAM" id="Phobius"/>
    </source>
</evidence>
<dbReference type="SUPFAM" id="SSF56487">
    <property type="entry name" value="SRCR-like"/>
    <property type="match status" value="1"/>
</dbReference>
<protein>
    <recommendedName>
        <fullName evidence="14">Transmembrane protease serine 3</fullName>
    </recommendedName>
</protein>
<keyword evidence="4 6" id="KW-1015">Disulfide bond</keyword>
<keyword evidence="2 8" id="KW-0378">Hydrolase</keyword>
<dbReference type="FunFam" id="2.40.10.10:FF:000003">
    <property type="entry name" value="Transmembrane serine protease 3"/>
    <property type="match status" value="1"/>
</dbReference>
<dbReference type="InterPro" id="IPR001190">
    <property type="entry name" value="SRCR"/>
</dbReference>
<dbReference type="GO" id="GO:0004252">
    <property type="term" value="F:serine-type endopeptidase activity"/>
    <property type="evidence" value="ECO:0007669"/>
    <property type="project" value="InterPro"/>
</dbReference>
<dbReference type="InterPro" id="IPR009003">
    <property type="entry name" value="Peptidase_S1_PA"/>
</dbReference>
<evidence type="ECO:0000256" key="1">
    <source>
        <dbReference type="ARBA" id="ARBA00022670"/>
    </source>
</evidence>
<evidence type="ECO:0000256" key="8">
    <source>
        <dbReference type="RuleBase" id="RU363034"/>
    </source>
</evidence>
<keyword evidence="1 8" id="KW-0645">Protease</keyword>
<dbReference type="GO" id="GO:0006508">
    <property type="term" value="P:proteolysis"/>
    <property type="evidence" value="ECO:0007669"/>
    <property type="project" value="UniProtKB-KW"/>
</dbReference>
<dbReference type="InterPro" id="IPR033116">
    <property type="entry name" value="TRYPSIN_SER"/>
</dbReference>
<dbReference type="Pfam" id="PF15494">
    <property type="entry name" value="SRCR_2"/>
    <property type="match status" value="1"/>
</dbReference>
<name>A0AAN7S9U2_MYCAM</name>
<feature type="domain" description="Peptidase S1" evidence="10">
    <location>
        <begin position="402"/>
        <end position="633"/>
    </location>
</feature>